<dbReference type="InterPro" id="IPR031730">
    <property type="entry name" value="Carbam_trans_C"/>
</dbReference>
<dbReference type="InterPro" id="IPR051338">
    <property type="entry name" value="NodU/CmcH_Carbamoyltrnsfr"/>
</dbReference>
<organism evidence="4 5">
    <name type="scientific">Candidatus Gottesmanbacteria bacterium RIFCSPHIGHO2_01_FULL_40_15</name>
    <dbReference type="NCBI Taxonomy" id="1798376"/>
    <lineage>
        <taxon>Bacteria</taxon>
        <taxon>Candidatus Gottesmaniibacteriota</taxon>
    </lineage>
</organism>
<comment type="similarity">
    <text evidence="1">Belongs to the NodU/CmcH family.</text>
</comment>
<evidence type="ECO:0000313" key="4">
    <source>
        <dbReference type="EMBL" id="OGG05911.1"/>
    </source>
</evidence>
<dbReference type="InterPro" id="IPR043129">
    <property type="entry name" value="ATPase_NBD"/>
</dbReference>
<dbReference type="Pfam" id="PF02543">
    <property type="entry name" value="Carbam_trans_N"/>
    <property type="match status" value="1"/>
</dbReference>
<dbReference type="EMBL" id="MFJF01000021">
    <property type="protein sequence ID" value="OGG05911.1"/>
    <property type="molecule type" value="Genomic_DNA"/>
</dbReference>
<dbReference type="Gene3D" id="3.90.870.20">
    <property type="entry name" value="Carbamoyltransferase, C-terminal domain"/>
    <property type="match status" value="1"/>
</dbReference>
<evidence type="ECO:0000313" key="5">
    <source>
        <dbReference type="Proteomes" id="UP000177354"/>
    </source>
</evidence>
<protein>
    <recommendedName>
        <fullName evidence="6">Carbamoyltransferase</fullName>
    </recommendedName>
</protein>
<dbReference type="Pfam" id="PF16861">
    <property type="entry name" value="Carbam_trans_C"/>
    <property type="match status" value="1"/>
</dbReference>
<proteinExistence type="inferred from homology"/>
<dbReference type="SUPFAM" id="SSF53067">
    <property type="entry name" value="Actin-like ATPase domain"/>
    <property type="match status" value="1"/>
</dbReference>
<dbReference type="InterPro" id="IPR038152">
    <property type="entry name" value="Carbam_trans_C_sf"/>
</dbReference>
<dbReference type="PANTHER" id="PTHR34847:SF1">
    <property type="entry name" value="NODULATION PROTEIN U"/>
    <property type="match status" value="1"/>
</dbReference>
<dbReference type="Proteomes" id="UP000177354">
    <property type="component" value="Unassembled WGS sequence"/>
</dbReference>
<feature type="domain" description="Carbamoyltransferase" evidence="2">
    <location>
        <begin position="3"/>
        <end position="341"/>
    </location>
</feature>
<comment type="caution">
    <text evidence="4">The sequence shown here is derived from an EMBL/GenBank/DDBJ whole genome shotgun (WGS) entry which is preliminary data.</text>
</comment>
<evidence type="ECO:0000259" key="2">
    <source>
        <dbReference type="Pfam" id="PF02543"/>
    </source>
</evidence>
<evidence type="ECO:0008006" key="6">
    <source>
        <dbReference type="Google" id="ProtNLM"/>
    </source>
</evidence>
<gene>
    <name evidence="4" type="ORF">A2777_04815</name>
</gene>
<dbReference type="AlphaFoldDB" id="A0A1F5Z0E8"/>
<sequence>MYILGLSCYYHDAAAALISDGSVIAAAEEERFSRKKHDSSFPELSINFCLDTAKIKPADLDYVVFYEKPFRKFHRIIISNLSTFPRSAIAFREAMRIWLTQKLWVKSEIASHLNIKEDKILFCEHHLSHAASAFYTSPFKEAAILTVDGVGEWATASQAEGNGNKIKILNELYYPQSLGLLYSTFTAYLGFEVNEGEWKVMGLAPYGKPVYQDKVRKVVKANSDGSFSLDFSYFSYQYSDSTAYSGKFIDLFGPPVPPEQSHLVIKRSADLAASIQLVTEELLLNMVKNLKKTAKSDNLCLAGGVALNSVANYRLLKEGGFKNIFIQPAAGDSGGALGSALYLNYNILGQKKRTVQEHAYFGQKYSNKEIALALNHLGRWRSNGFDSSEVKISKLPDSNLIDYISTRITAGKVIGWLQGRFEWGPRALGNRSILADPRNPKMKDIINAKVKFREAFRPFAPSVLSDHATEVFDLSAIYHVQHDFSSDGGRLKRSGSHDSSEVKGLETHYPLRFMLYVVPVRPEWRKKVPAINHADNTARPQLVFKETNPLYYSLIGAFHKKTGVPLILNTSFNLKGEPIVNSPEDAYSTFIRSGIDILVLGNYVCEK</sequence>
<dbReference type="InterPro" id="IPR003696">
    <property type="entry name" value="Carbtransf_dom"/>
</dbReference>
<evidence type="ECO:0000256" key="1">
    <source>
        <dbReference type="ARBA" id="ARBA00006129"/>
    </source>
</evidence>
<evidence type="ECO:0000259" key="3">
    <source>
        <dbReference type="Pfam" id="PF16861"/>
    </source>
</evidence>
<feature type="domain" description="Carbamoyltransferase C-terminal" evidence="3">
    <location>
        <begin position="407"/>
        <end position="607"/>
    </location>
</feature>
<name>A0A1F5Z0E8_9BACT</name>
<dbReference type="GO" id="GO:0003824">
    <property type="term" value="F:catalytic activity"/>
    <property type="evidence" value="ECO:0007669"/>
    <property type="project" value="InterPro"/>
</dbReference>
<reference evidence="4 5" key="1">
    <citation type="journal article" date="2016" name="Nat. Commun.">
        <title>Thousands of microbial genomes shed light on interconnected biogeochemical processes in an aquifer system.</title>
        <authorList>
            <person name="Anantharaman K."/>
            <person name="Brown C.T."/>
            <person name="Hug L.A."/>
            <person name="Sharon I."/>
            <person name="Castelle C.J."/>
            <person name="Probst A.J."/>
            <person name="Thomas B.C."/>
            <person name="Singh A."/>
            <person name="Wilkins M.J."/>
            <person name="Karaoz U."/>
            <person name="Brodie E.L."/>
            <person name="Williams K.H."/>
            <person name="Hubbard S.S."/>
            <person name="Banfield J.F."/>
        </authorList>
    </citation>
    <scope>NUCLEOTIDE SEQUENCE [LARGE SCALE GENOMIC DNA]</scope>
</reference>
<accession>A0A1F5Z0E8</accession>
<dbReference type="Gene3D" id="3.30.420.40">
    <property type="match status" value="2"/>
</dbReference>
<dbReference type="PANTHER" id="PTHR34847">
    <property type="entry name" value="NODULATION PROTEIN U"/>
    <property type="match status" value="1"/>
</dbReference>
<dbReference type="CDD" id="cd24098">
    <property type="entry name" value="ASKHA_NBD_TobZ_N"/>
    <property type="match status" value="1"/>
</dbReference>